<proteinExistence type="predicted"/>
<dbReference type="InterPro" id="IPR020476">
    <property type="entry name" value="Nudix_hydrolase"/>
</dbReference>
<dbReference type="PRINTS" id="PR00502">
    <property type="entry name" value="NUDIXFAMILY"/>
</dbReference>
<dbReference type="eggNOG" id="arCOG01083">
    <property type="taxonomic scope" value="Archaea"/>
</dbReference>
<evidence type="ECO:0000256" key="1">
    <source>
        <dbReference type="ARBA" id="ARBA00001946"/>
    </source>
</evidence>
<dbReference type="AlphaFoldDB" id="J3JF36"/>
<name>J3JF36_9EURY</name>
<reference evidence="4 5" key="1">
    <citation type="journal article" date="2012" name="J. Bacteriol.">
        <title>Draft Genome Sequence of the Extremely Halophilic Archaeon Halogranum salarium B-1T.</title>
        <authorList>
            <person name="Kim K.K."/>
            <person name="Lee K.C."/>
            <person name="Lee J.S."/>
        </authorList>
    </citation>
    <scope>NUCLEOTIDE SEQUENCE [LARGE SCALE GENOMIC DNA]</scope>
    <source>
        <strain evidence="4 5">B-1</strain>
    </source>
</reference>
<dbReference type="OrthoDB" id="305824at2157"/>
<dbReference type="EMBL" id="ALJD01000006">
    <property type="protein sequence ID" value="EJN58914.1"/>
    <property type="molecule type" value="Genomic_DNA"/>
</dbReference>
<evidence type="ECO:0000259" key="3">
    <source>
        <dbReference type="PROSITE" id="PS51462"/>
    </source>
</evidence>
<dbReference type="PROSITE" id="PS51462">
    <property type="entry name" value="NUDIX"/>
    <property type="match status" value="1"/>
</dbReference>
<dbReference type="PROSITE" id="PS00893">
    <property type="entry name" value="NUDIX_BOX"/>
    <property type="match status" value="1"/>
</dbReference>
<organism evidence="4 5">
    <name type="scientific">Halogranum salarium B-1</name>
    <dbReference type="NCBI Taxonomy" id="1210908"/>
    <lineage>
        <taxon>Archaea</taxon>
        <taxon>Methanobacteriati</taxon>
        <taxon>Methanobacteriota</taxon>
        <taxon>Stenosarchaea group</taxon>
        <taxon>Halobacteria</taxon>
        <taxon>Halobacteriales</taxon>
        <taxon>Haloferacaceae</taxon>
    </lineage>
</organism>
<dbReference type="Gene3D" id="3.90.79.10">
    <property type="entry name" value="Nucleoside Triphosphate Pyrophosphohydrolase"/>
    <property type="match status" value="1"/>
</dbReference>
<keyword evidence="2" id="KW-0378">Hydrolase</keyword>
<dbReference type="InterPro" id="IPR020084">
    <property type="entry name" value="NUDIX_hydrolase_CS"/>
</dbReference>
<evidence type="ECO:0000313" key="5">
    <source>
        <dbReference type="Proteomes" id="UP000007813"/>
    </source>
</evidence>
<evidence type="ECO:0000256" key="2">
    <source>
        <dbReference type="ARBA" id="ARBA00022801"/>
    </source>
</evidence>
<evidence type="ECO:0000313" key="4">
    <source>
        <dbReference type="EMBL" id="EJN58914.1"/>
    </source>
</evidence>
<dbReference type="SUPFAM" id="SSF55811">
    <property type="entry name" value="Nudix"/>
    <property type="match status" value="1"/>
</dbReference>
<gene>
    <name evidence="4" type="ORF">HSB1_23350</name>
</gene>
<dbReference type="GO" id="GO:0016787">
    <property type="term" value="F:hydrolase activity"/>
    <property type="evidence" value="ECO:0007669"/>
    <property type="project" value="UniProtKB-KW"/>
</dbReference>
<dbReference type="CDD" id="cd02883">
    <property type="entry name" value="NUDIX_Hydrolase"/>
    <property type="match status" value="1"/>
</dbReference>
<dbReference type="PANTHER" id="PTHR43046:SF14">
    <property type="entry name" value="MUTT_NUDIX FAMILY PROTEIN"/>
    <property type="match status" value="1"/>
</dbReference>
<dbReference type="Proteomes" id="UP000007813">
    <property type="component" value="Unassembled WGS sequence"/>
</dbReference>
<protein>
    <recommendedName>
        <fullName evidence="3">Nudix hydrolase domain-containing protein</fullName>
    </recommendedName>
</protein>
<dbReference type="PANTHER" id="PTHR43046">
    <property type="entry name" value="GDP-MANNOSE MANNOSYL HYDROLASE"/>
    <property type="match status" value="1"/>
</dbReference>
<accession>J3JF36</accession>
<dbReference type="InterPro" id="IPR000086">
    <property type="entry name" value="NUDIX_hydrolase_dom"/>
</dbReference>
<dbReference type="Pfam" id="PF00293">
    <property type="entry name" value="NUDIX"/>
    <property type="match status" value="1"/>
</dbReference>
<sequence>MDESARRRLRTEAIDHAATLATNVEDRWGPVADEGPVVVSPLPHDDTTFPESLRAFHEQFYPYAAGCLTRDDDGRILAVESTHRGYWESPGGAGEPDETPAETARREVREETGITPTVVEPLYRLTMELDLGYDETLPIPVFVFVGEPAEGSVASADAVETPGEVDDVGWFSPSNLPEEFRDRKLVLKHLE</sequence>
<dbReference type="RefSeq" id="WP_009367417.1">
    <property type="nucleotide sequence ID" value="NZ_ALJD01000006.1"/>
</dbReference>
<feature type="domain" description="Nudix hydrolase" evidence="3">
    <location>
        <begin position="60"/>
        <end position="191"/>
    </location>
</feature>
<comment type="caution">
    <text evidence="4">The sequence shown here is derived from an EMBL/GenBank/DDBJ whole genome shotgun (WGS) entry which is preliminary data.</text>
</comment>
<dbReference type="InterPro" id="IPR015797">
    <property type="entry name" value="NUDIX_hydrolase-like_dom_sf"/>
</dbReference>
<comment type="cofactor">
    <cofactor evidence="1">
        <name>Mg(2+)</name>
        <dbReference type="ChEBI" id="CHEBI:18420"/>
    </cofactor>
</comment>